<proteinExistence type="predicted"/>
<dbReference type="AlphaFoldDB" id="A0A844FKK1"/>
<evidence type="ECO:0000313" key="2">
    <source>
        <dbReference type="Proteomes" id="UP000462760"/>
    </source>
</evidence>
<evidence type="ECO:0000313" key="1">
    <source>
        <dbReference type="EMBL" id="MSS44452.1"/>
    </source>
</evidence>
<name>A0A844FKK1_9FIRM</name>
<sequence length="373" mass="44537">MQEEVLDFAANIDSEDKIHIIFLLKDGNLIYYLYNERKWLKSFIKKLDTQSNIYKYLNIYIINNEINIFYTYANLINQNLWTIEQLIGTKNNWTKIRVNTFLSEKLPNPYYIDYDNMGNIHLVFSAKEKSLNHVYYTFYNSFIKKWNQIPEKISSSNVNNLFPYLFVDSKSNIHIIWSSLNSKDYILNYKKFAPLGQDRYKWKEIKLPTISNLDFIPIALEDNRILKIIFIKNNKIHYLYSKDYGLSWFKSKNSYEINKDLWLLSYSSNSLDEYSIGKKNHLYCKINDKITFYSDKSYKKNSSEKKKVNFEKGNNISESEEDLISEIYKLTKSISETINNIEKDIDLLKEAFKNSHNDQEKNNLMTKLSNFFK</sequence>
<gene>
    <name evidence="1" type="ORF">FYJ27_12285</name>
</gene>
<dbReference type="RefSeq" id="WP_154485119.1">
    <property type="nucleotide sequence ID" value="NZ_VULR01000031.1"/>
</dbReference>
<organism evidence="1 2">
    <name type="scientific">Anaerosalibacter bizertensis</name>
    <dbReference type="NCBI Taxonomy" id="932217"/>
    <lineage>
        <taxon>Bacteria</taxon>
        <taxon>Bacillati</taxon>
        <taxon>Bacillota</taxon>
        <taxon>Tissierellia</taxon>
        <taxon>Tissierellales</taxon>
        <taxon>Sporanaerobacteraceae</taxon>
        <taxon>Anaerosalibacter</taxon>
    </lineage>
</organism>
<dbReference type="OrthoDB" id="1707719at2"/>
<protein>
    <submittedName>
        <fullName evidence="1">Uncharacterized protein</fullName>
    </submittedName>
</protein>
<dbReference type="Proteomes" id="UP000462760">
    <property type="component" value="Unassembled WGS sequence"/>
</dbReference>
<reference evidence="1 2" key="1">
    <citation type="submission" date="2019-08" db="EMBL/GenBank/DDBJ databases">
        <title>In-depth cultivation of the pig gut microbiome towards novel bacterial diversity and tailored functional studies.</title>
        <authorList>
            <person name="Wylensek D."/>
            <person name="Hitch T.C.A."/>
            <person name="Clavel T."/>
        </authorList>
    </citation>
    <scope>NUCLEOTIDE SEQUENCE [LARGE SCALE GENOMIC DNA]</scope>
    <source>
        <strain evidence="1 2">Med78-601-WT-4W-RMD-3</strain>
    </source>
</reference>
<dbReference type="EMBL" id="VULR01000031">
    <property type="protein sequence ID" value="MSS44452.1"/>
    <property type="molecule type" value="Genomic_DNA"/>
</dbReference>
<accession>A0A844FKK1</accession>
<comment type="caution">
    <text evidence="1">The sequence shown here is derived from an EMBL/GenBank/DDBJ whole genome shotgun (WGS) entry which is preliminary data.</text>
</comment>